<feature type="domain" description="Peptidase C14 caspase" evidence="4">
    <location>
        <begin position="161"/>
        <end position="492"/>
    </location>
</feature>
<protein>
    <recommendedName>
        <fullName evidence="4">Peptidase C14 caspase domain-containing protein</fullName>
    </recommendedName>
</protein>
<dbReference type="InterPro" id="IPR050452">
    <property type="entry name" value="Metacaspase"/>
</dbReference>
<evidence type="ECO:0000313" key="5">
    <source>
        <dbReference type="EMBL" id="CAE6353247.1"/>
    </source>
</evidence>
<sequence>MALSGYIVHVIIGILLSCLVALVKVVIQRTSSPSPEHNESSKSPVEDSELLLSDKSTSINVSQTLRARRFNHRSPPIRFHGASSPNTTLTPTSPASTSATNTLVINSSLTNPRASRGSSKAISSPSFGNHLSPPPTPPVSTYPPTSYIAAPAVAPIPRGKQRAVLIGLNYSPSGKVEGANAISPLYHATEDARRFASTLSKLGYSNEDMRVVTDDQDQPLASSKYLIECMDWLVKDVSEGDRLFFMFSGHCVSPAVRTKDIEPYLVAADLMSVPRSTLHERLVAKVPAGAELVMVLDCCNAAGMVKLKYCIGRMGDNHETKQTNATGALSELEQAAASSTHDYPQSGSFRGMPTVAQFAPLAPAPVPPVKIDGSLFGPPVNTSPRRQSGSVAAAPIARRVTGTNSSHGLTRVPIKFNPRPGRQGVAEGPPITPAGKVVVWAAASDHQQAFEASNGVRGGIVTHAICNTLDTSENKITQRALWKSLVETVDDENERRKERDAKKSIQPPPNKRVQYAQLWSSQEEPPSPSSPILDPFVHWKNKS</sequence>
<comment type="similarity">
    <text evidence="1">Belongs to the peptidase C14B family.</text>
</comment>
<gene>
    <name evidence="5" type="ORF">RDB_LOCUS12752</name>
</gene>
<reference evidence="5" key="1">
    <citation type="submission" date="2021-01" db="EMBL/GenBank/DDBJ databases">
        <authorList>
            <person name="Kaushik A."/>
        </authorList>
    </citation>
    <scope>NUCLEOTIDE SEQUENCE</scope>
    <source>
        <strain evidence="5">AG1-1C</strain>
    </source>
</reference>
<evidence type="ECO:0000259" key="4">
    <source>
        <dbReference type="Pfam" id="PF00656"/>
    </source>
</evidence>
<accession>A0A8H2WCG3</accession>
<proteinExistence type="inferred from homology"/>
<keyword evidence="3" id="KW-0472">Membrane</keyword>
<feature type="region of interest" description="Disordered" evidence="2">
    <location>
        <begin position="489"/>
        <end position="543"/>
    </location>
</feature>
<keyword evidence="3" id="KW-1133">Transmembrane helix</keyword>
<evidence type="ECO:0000256" key="1">
    <source>
        <dbReference type="ARBA" id="ARBA00009005"/>
    </source>
</evidence>
<dbReference type="GO" id="GO:0005737">
    <property type="term" value="C:cytoplasm"/>
    <property type="evidence" value="ECO:0007669"/>
    <property type="project" value="TreeGrafter"/>
</dbReference>
<feature type="compositionally biased region" description="Low complexity" evidence="2">
    <location>
        <begin position="82"/>
        <end position="103"/>
    </location>
</feature>
<evidence type="ECO:0000256" key="2">
    <source>
        <dbReference type="SAM" id="MobiDB-lite"/>
    </source>
</evidence>
<dbReference type="EMBL" id="CAJMWS010000067">
    <property type="protein sequence ID" value="CAE6353247.1"/>
    <property type="molecule type" value="Genomic_DNA"/>
</dbReference>
<feature type="transmembrane region" description="Helical" evidence="3">
    <location>
        <begin position="6"/>
        <end position="27"/>
    </location>
</feature>
<dbReference type="Proteomes" id="UP000663846">
    <property type="component" value="Unassembled WGS sequence"/>
</dbReference>
<dbReference type="AlphaFoldDB" id="A0A8H2WCG3"/>
<dbReference type="Pfam" id="PF00656">
    <property type="entry name" value="Peptidase_C14"/>
    <property type="match status" value="1"/>
</dbReference>
<keyword evidence="3" id="KW-0812">Transmembrane</keyword>
<dbReference type="Gene3D" id="3.40.50.1460">
    <property type="match status" value="1"/>
</dbReference>
<dbReference type="InterPro" id="IPR011600">
    <property type="entry name" value="Pept_C14_caspase"/>
</dbReference>
<name>A0A8H2WCG3_9AGAM</name>
<feature type="compositionally biased region" description="Basic and acidic residues" evidence="2">
    <location>
        <begin position="493"/>
        <end position="503"/>
    </location>
</feature>
<organism evidence="5 6">
    <name type="scientific">Rhizoctonia solani</name>
    <dbReference type="NCBI Taxonomy" id="456999"/>
    <lineage>
        <taxon>Eukaryota</taxon>
        <taxon>Fungi</taxon>
        <taxon>Dikarya</taxon>
        <taxon>Basidiomycota</taxon>
        <taxon>Agaricomycotina</taxon>
        <taxon>Agaricomycetes</taxon>
        <taxon>Cantharellales</taxon>
        <taxon>Ceratobasidiaceae</taxon>
        <taxon>Rhizoctonia</taxon>
    </lineage>
</organism>
<feature type="compositionally biased region" description="Polar residues" evidence="2">
    <location>
        <begin position="104"/>
        <end position="129"/>
    </location>
</feature>
<feature type="region of interest" description="Disordered" evidence="2">
    <location>
        <begin position="30"/>
        <end position="53"/>
    </location>
</feature>
<comment type="caution">
    <text evidence="5">The sequence shown here is derived from an EMBL/GenBank/DDBJ whole genome shotgun (WGS) entry which is preliminary data.</text>
</comment>
<evidence type="ECO:0000313" key="6">
    <source>
        <dbReference type="Proteomes" id="UP000663846"/>
    </source>
</evidence>
<feature type="region of interest" description="Disordered" evidence="2">
    <location>
        <begin position="66"/>
        <end position="140"/>
    </location>
</feature>
<dbReference type="GO" id="GO:0004197">
    <property type="term" value="F:cysteine-type endopeptidase activity"/>
    <property type="evidence" value="ECO:0007669"/>
    <property type="project" value="InterPro"/>
</dbReference>
<evidence type="ECO:0000256" key="3">
    <source>
        <dbReference type="SAM" id="Phobius"/>
    </source>
</evidence>
<dbReference type="GO" id="GO:0006508">
    <property type="term" value="P:proteolysis"/>
    <property type="evidence" value="ECO:0007669"/>
    <property type="project" value="InterPro"/>
</dbReference>
<dbReference type="PANTHER" id="PTHR48104:SF30">
    <property type="entry name" value="METACASPASE-1"/>
    <property type="match status" value="1"/>
</dbReference>
<dbReference type="PANTHER" id="PTHR48104">
    <property type="entry name" value="METACASPASE-4"/>
    <property type="match status" value="1"/>
</dbReference>